<dbReference type="InterPro" id="IPR001404">
    <property type="entry name" value="Hsp90_fam"/>
</dbReference>
<evidence type="ECO:0000313" key="3">
    <source>
        <dbReference type="EMBL" id="OAD06227.1"/>
    </source>
</evidence>
<comment type="caution">
    <text evidence="3">The sequence shown here is derived from an EMBL/GenBank/DDBJ whole genome shotgun (WGS) entry which is preliminary data.</text>
</comment>
<sequence>MANDDDLLVMNACSSLALQEFDSYACDDTEGHALTDNDAKDLAKWIETTLVDEVVKGVDVSRCLASFPAIVLENESPAMRKMMQMMRMEESPSTPTVLEINPDHPVMKGLFNIRNQNLDLAKLVTEKIYDNALCAAGVLDDPRSMITRLNKLLEITVNTVDQDKKIKALNNHVE</sequence>
<reference evidence="3 4" key="1">
    <citation type="submission" date="2015-06" db="EMBL/GenBank/DDBJ databases">
        <title>Expansion of signal transduction pathways in fungi by whole-genome duplication.</title>
        <authorList>
            <consortium name="DOE Joint Genome Institute"/>
            <person name="Corrochano L.M."/>
            <person name="Kuo A."/>
            <person name="Marcet-Houben M."/>
            <person name="Polaino S."/>
            <person name="Salamov A."/>
            <person name="Villalobos J.M."/>
            <person name="Alvarez M.I."/>
            <person name="Avalos J."/>
            <person name="Benito E.P."/>
            <person name="Benoit I."/>
            <person name="Burger G."/>
            <person name="Camino L.P."/>
            <person name="Canovas D."/>
            <person name="Cerda-Olmedo E."/>
            <person name="Cheng J.-F."/>
            <person name="Dominguez A."/>
            <person name="Elias M."/>
            <person name="Eslava A.P."/>
            <person name="Glaser F."/>
            <person name="Grimwood J."/>
            <person name="Gutierrez G."/>
            <person name="Heitman J."/>
            <person name="Henrissat B."/>
            <person name="Iturriaga E.A."/>
            <person name="Lang B.F."/>
            <person name="Lavin J.L."/>
            <person name="Lee S."/>
            <person name="Li W."/>
            <person name="Lindquist E."/>
            <person name="Lopez-Garcia S."/>
            <person name="Luque E.M."/>
            <person name="Marcos A.T."/>
            <person name="Martin J."/>
            <person name="Mccluskey K."/>
            <person name="Medina H.R."/>
            <person name="Miralles-Duran A."/>
            <person name="Miyazaki A."/>
            <person name="Munoz-Torres E."/>
            <person name="Oguiza J.A."/>
            <person name="Ohm R."/>
            <person name="Olmedo M."/>
            <person name="Orejas M."/>
            <person name="Ortiz-Castellanos L."/>
            <person name="Pisabarro A.G."/>
            <person name="Rodriguez-Romero J."/>
            <person name="Ruiz-Herrera J."/>
            <person name="Ruiz-Vazquez R."/>
            <person name="Sanz C."/>
            <person name="Schackwitz W."/>
            <person name="Schmutz J."/>
            <person name="Shahriari M."/>
            <person name="Shelest E."/>
            <person name="Silva-Franco F."/>
            <person name="Soanes D."/>
            <person name="Syed K."/>
            <person name="Tagua V.G."/>
            <person name="Talbot N.J."/>
            <person name="Thon M."/>
            <person name="De Vries R.P."/>
            <person name="Wiebenga A."/>
            <person name="Yadav J.S."/>
            <person name="Braun E.L."/>
            <person name="Baker S."/>
            <person name="Garre V."/>
            <person name="Horwitz B."/>
            <person name="Torres-Martinez S."/>
            <person name="Idnurm A."/>
            <person name="Herrera-Estrella A."/>
            <person name="Gabaldon T."/>
            <person name="Grigoriev I.V."/>
        </authorList>
    </citation>
    <scope>NUCLEOTIDE SEQUENCE [LARGE SCALE GENOMIC DNA]</scope>
    <source>
        <strain evidence="3 4">CBS 277.49</strain>
    </source>
</reference>
<keyword evidence="2" id="KW-0143">Chaperone</keyword>
<dbReference type="EMBL" id="AMYB01000002">
    <property type="protein sequence ID" value="OAD06227.1"/>
    <property type="molecule type" value="Genomic_DNA"/>
</dbReference>
<dbReference type="OrthoDB" id="28737at2759"/>
<dbReference type="Gene3D" id="1.20.120.790">
    <property type="entry name" value="Heat shock protein 90, C-terminal domain"/>
    <property type="match status" value="1"/>
</dbReference>
<dbReference type="AlphaFoldDB" id="A0A162ZCE4"/>
<accession>A0A162ZCE4</accession>
<organism evidence="3 4">
    <name type="scientific">Mucor lusitanicus CBS 277.49</name>
    <dbReference type="NCBI Taxonomy" id="747725"/>
    <lineage>
        <taxon>Eukaryota</taxon>
        <taxon>Fungi</taxon>
        <taxon>Fungi incertae sedis</taxon>
        <taxon>Mucoromycota</taxon>
        <taxon>Mucoromycotina</taxon>
        <taxon>Mucoromycetes</taxon>
        <taxon>Mucorales</taxon>
        <taxon>Mucorineae</taxon>
        <taxon>Mucoraceae</taxon>
        <taxon>Mucor</taxon>
    </lineage>
</organism>
<evidence type="ECO:0000256" key="1">
    <source>
        <dbReference type="ARBA" id="ARBA00008239"/>
    </source>
</evidence>
<dbReference type="Pfam" id="PF00183">
    <property type="entry name" value="HSP90"/>
    <property type="match status" value="1"/>
</dbReference>
<evidence type="ECO:0000256" key="2">
    <source>
        <dbReference type="ARBA" id="ARBA00023186"/>
    </source>
</evidence>
<dbReference type="GO" id="GO:0005524">
    <property type="term" value="F:ATP binding"/>
    <property type="evidence" value="ECO:0007669"/>
    <property type="project" value="InterPro"/>
</dbReference>
<dbReference type="STRING" id="747725.A0A162ZCE4"/>
<protein>
    <submittedName>
        <fullName evidence="3">Uncharacterized protein</fullName>
    </submittedName>
</protein>
<dbReference type="GO" id="GO:0051082">
    <property type="term" value="F:unfolded protein binding"/>
    <property type="evidence" value="ECO:0007669"/>
    <property type="project" value="InterPro"/>
</dbReference>
<evidence type="ECO:0000313" key="4">
    <source>
        <dbReference type="Proteomes" id="UP000077051"/>
    </source>
</evidence>
<dbReference type="GO" id="GO:0016887">
    <property type="term" value="F:ATP hydrolysis activity"/>
    <property type="evidence" value="ECO:0007669"/>
    <property type="project" value="InterPro"/>
</dbReference>
<dbReference type="InterPro" id="IPR037196">
    <property type="entry name" value="HSP90_C"/>
</dbReference>
<name>A0A162ZCE4_MUCCL</name>
<keyword evidence="4" id="KW-1185">Reference proteome</keyword>
<dbReference type="Proteomes" id="UP000077051">
    <property type="component" value="Unassembled WGS sequence"/>
</dbReference>
<dbReference type="PANTHER" id="PTHR11528">
    <property type="entry name" value="HEAT SHOCK PROTEIN 90 FAMILY MEMBER"/>
    <property type="match status" value="1"/>
</dbReference>
<comment type="similarity">
    <text evidence="1">Belongs to the heat shock protein 90 family.</text>
</comment>
<dbReference type="SUPFAM" id="SSF110942">
    <property type="entry name" value="HSP90 C-terminal domain"/>
    <property type="match status" value="1"/>
</dbReference>
<proteinExistence type="inferred from homology"/>
<gene>
    <name evidence="3" type="ORF">MUCCIDRAFT_159905</name>
</gene>
<dbReference type="VEuPathDB" id="FungiDB:MUCCIDRAFT_159905"/>
<dbReference type="GO" id="GO:0140662">
    <property type="term" value="F:ATP-dependent protein folding chaperone"/>
    <property type="evidence" value="ECO:0007669"/>
    <property type="project" value="InterPro"/>
</dbReference>